<keyword evidence="1 3" id="KW-0732">Signal</keyword>
<feature type="domain" description="RlpA-like protein double-psi beta-barrel" evidence="4">
    <location>
        <begin position="195"/>
        <end position="290"/>
    </location>
</feature>
<gene>
    <name evidence="5" type="ORF">BDQ12DRAFT_696104</name>
</gene>
<feature type="compositionally biased region" description="Acidic residues" evidence="2">
    <location>
        <begin position="108"/>
        <end position="124"/>
    </location>
</feature>
<feature type="compositionally biased region" description="Low complexity" evidence="2">
    <location>
        <begin position="140"/>
        <end position="166"/>
    </location>
</feature>
<dbReference type="PANTHER" id="PTHR31836:SF24">
    <property type="entry name" value="RLPA-LIKE PROTEIN DOUBLE-PSI BETA-BARREL DOMAIN-CONTAINING PROTEIN"/>
    <property type="match status" value="1"/>
</dbReference>
<evidence type="ECO:0000313" key="6">
    <source>
        <dbReference type="Proteomes" id="UP000308652"/>
    </source>
</evidence>
<feature type="compositionally biased region" description="Low complexity" evidence="2">
    <location>
        <begin position="175"/>
        <end position="190"/>
    </location>
</feature>
<dbReference type="CDD" id="cd22191">
    <property type="entry name" value="DPBB_RlpA_EXP_N-like"/>
    <property type="match status" value="1"/>
</dbReference>
<dbReference type="Proteomes" id="UP000308652">
    <property type="component" value="Unassembled WGS sequence"/>
</dbReference>
<dbReference type="OrthoDB" id="406505at2759"/>
<evidence type="ECO:0000313" key="5">
    <source>
        <dbReference type="EMBL" id="TFK42532.1"/>
    </source>
</evidence>
<dbReference type="STRING" id="68775.A0A5C3MB41"/>
<dbReference type="InterPro" id="IPR009009">
    <property type="entry name" value="RlpA-like_DPBB"/>
</dbReference>
<evidence type="ECO:0000259" key="4">
    <source>
        <dbReference type="Pfam" id="PF03330"/>
    </source>
</evidence>
<evidence type="ECO:0000256" key="1">
    <source>
        <dbReference type="ARBA" id="ARBA00022729"/>
    </source>
</evidence>
<evidence type="ECO:0000256" key="3">
    <source>
        <dbReference type="SAM" id="SignalP"/>
    </source>
</evidence>
<dbReference type="Pfam" id="PF03330">
    <property type="entry name" value="DPBB_1"/>
    <property type="match status" value="1"/>
</dbReference>
<dbReference type="EMBL" id="ML213592">
    <property type="protein sequence ID" value="TFK42532.1"/>
    <property type="molecule type" value="Genomic_DNA"/>
</dbReference>
<dbReference type="AlphaFoldDB" id="A0A5C3MB41"/>
<proteinExistence type="predicted"/>
<dbReference type="Gene3D" id="2.40.40.10">
    <property type="entry name" value="RlpA-like domain"/>
    <property type="match status" value="1"/>
</dbReference>
<feature type="chain" id="PRO_5022683578" evidence="3">
    <location>
        <begin position="21"/>
        <end position="294"/>
    </location>
</feature>
<name>A0A5C3MB41_9AGAR</name>
<dbReference type="SUPFAM" id="SSF50685">
    <property type="entry name" value="Barwin-like endoglucanases"/>
    <property type="match status" value="1"/>
</dbReference>
<dbReference type="PANTHER" id="PTHR31836">
    <property type="match status" value="1"/>
</dbReference>
<dbReference type="InterPro" id="IPR036908">
    <property type="entry name" value="RlpA-like_sf"/>
</dbReference>
<reference evidence="5 6" key="1">
    <citation type="journal article" date="2019" name="Nat. Ecol. Evol.">
        <title>Megaphylogeny resolves global patterns of mushroom evolution.</title>
        <authorList>
            <person name="Varga T."/>
            <person name="Krizsan K."/>
            <person name="Foldi C."/>
            <person name="Dima B."/>
            <person name="Sanchez-Garcia M."/>
            <person name="Sanchez-Ramirez S."/>
            <person name="Szollosi G.J."/>
            <person name="Szarkandi J.G."/>
            <person name="Papp V."/>
            <person name="Albert L."/>
            <person name="Andreopoulos W."/>
            <person name="Angelini C."/>
            <person name="Antonin V."/>
            <person name="Barry K.W."/>
            <person name="Bougher N.L."/>
            <person name="Buchanan P."/>
            <person name="Buyck B."/>
            <person name="Bense V."/>
            <person name="Catcheside P."/>
            <person name="Chovatia M."/>
            <person name="Cooper J."/>
            <person name="Damon W."/>
            <person name="Desjardin D."/>
            <person name="Finy P."/>
            <person name="Geml J."/>
            <person name="Haridas S."/>
            <person name="Hughes K."/>
            <person name="Justo A."/>
            <person name="Karasinski D."/>
            <person name="Kautmanova I."/>
            <person name="Kiss B."/>
            <person name="Kocsube S."/>
            <person name="Kotiranta H."/>
            <person name="LaButti K.M."/>
            <person name="Lechner B.E."/>
            <person name="Liimatainen K."/>
            <person name="Lipzen A."/>
            <person name="Lukacs Z."/>
            <person name="Mihaltcheva S."/>
            <person name="Morgado L.N."/>
            <person name="Niskanen T."/>
            <person name="Noordeloos M.E."/>
            <person name="Ohm R.A."/>
            <person name="Ortiz-Santana B."/>
            <person name="Ovrebo C."/>
            <person name="Racz N."/>
            <person name="Riley R."/>
            <person name="Savchenko A."/>
            <person name="Shiryaev A."/>
            <person name="Soop K."/>
            <person name="Spirin V."/>
            <person name="Szebenyi C."/>
            <person name="Tomsovsky M."/>
            <person name="Tulloss R.E."/>
            <person name="Uehling J."/>
            <person name="Grigoriev I.V."/>
            <person name="Vagvolgyi C."/>
            <person name="Papp T."/>
            <person name="Martin F.M."/>
            <person name="Miettinen O."/>
            <person name="Hibbett D.S."/>
            <person name="Nagy L.G."/>
        </authorList>
    </citation>
    <scope>NUCLEOTIDE SEQUENCE [LARGE SCALE GENOMIC DNA]</scope>
    <source>
        <strain evidence="5 6">CBS 166.37</strain>
    </source>
</reference>
<protein>
    <submittedName>
        <fullName evidence="5">RlpA-like double-psi beta-barrel-protein domain-containing protein-containing protein</fullName>
    </submittedName>
</protein>
<accession>A0A5C3MB41</accession>
<evidence type="ECO:0000256" key="2">
    <source>
        <dbReference type="SAM" id="MobiDB-lite"/>
    </source>
</evidence>
<organism evidence="5 6">
    <name type="scientific">Crucibulum laeve</name>
    <dbReference type="NCBI Taxonomy" id="68775"/>
    <lineage>
        <taxon>Eukaryota</taxon>
        <taxon>Fungi</taxon>
        <taxon>Dikarya</taxon>
        <taxon>Basidiomycota</taxon>
        <taxon>Agaricomycotina</taxon>
        <taxon>Agaricomycetes</taxon>
        <taxon>Agaricomycetidae</taxon>
        <taxon>Agaricales</taxon>
        <taxon>Agaricineae</taxon>
        <taxon>Nidulariaceae</taxon>
        <taxon>Crucibulum</taxon>
    </lineage>
</organism>
<dbReference type="InterPro" id="IPR051477">
    <property type="entry name" value="Expansin_CellWall"/>
</dbReference>
<sequence>MFQLAAFATLALSAASSVSALVVPRTTAPAGWATKYLESYDTYHIRYLAIGCAAKHGSAFFDACCHPLLANEVLEKARPAQCIPSAAASSSASAVNPTSTVTTPVSDVPEDGDEDCEEDDGEDEVTTHAPVTSTHAPAVTSKAAPTTTQAAAPTKAATTKAAATSSVPQQAVVHTTSPAKPASTPASSSSVNSGGFATFFFQNGVAGACGTVHKDSDMIAAIDADRYGNTGQRSSLCGKQVQITNTKNGKSVTVTIADACPTCENSNSIDLSQSAFNKIATPEEGMVPITWSFL</sequence>
<keyword evidence="6" id="KW-1185">Reference proteome</keyword>
<feature type="region of interest" description="Disordered" evidence="2">
    <location>
        <begin position="93"/>
        <end position="190"/>
    </location>
</feature>
<feature type="compositionally biased region" description="Low complexity" evidence="2">
    <location>
        <begin position="93"/>
        <end position="107"/>
    </location>
</feature>
<feature type="signal peptide" evidence="3">
    <location>
        <begin position="1"/>
        <end position="20"/>
    </location>
</feature>